<comment type="function">
    <text evidence="2 10">Forms oxaloacetate, a four-carbon dicarboxylic acid source for the tricarboxylic acid cycle.</text>
</comment>
<dbReference type="GO" id="GO:0008964">
    <property type="term" value="F:phosphoenolpyruvate carboxylase activity"/>
    <property type="evidence" value="ECO:0007669"/>
    <property type="project" value="UniProtKB-UniRule"/>
</dbReference>
<evidence type="ECO:0000256" key="1">
    <source>
        <dbReference type="ARBA" id="ARBA00001946"/>
    </source>
</evidence>
<dbReference type="GO" id="GO:0006099">
    <property type="term" value="P:tricarboxylic acid cycle"/>
    <property type="evidence" value="ECO:0007669"/>
    <property type="project" value="InterPro"/>
</dbReference>
<protein>
    <recommendedName>
        <fullName evidence="5 10">Phosphoenolpyruvate carboxylase</fullName>
        <shortName evidence="10">PEPC</shortName>
        <shortName evidence="10">PEPCase</shortName>
        <ecNumber evidence="4 10">4.1.1.31</ecNumber>
    </recommendedName>
</protein>
<name>A0A926VCB1_9CYAN</name>
<dbReference type="PROSITE" id="PS00781">
    <property type="entry name" value="PEPCASE_1"/>
    <property type="match status" value="1"/>
</dbReference>
<dbReference type="EC" id="4.1.1.31" evidence="4 10"/>
<feature type="active site" evidence="10 12">
    <location>
        <position position="691"/>
    </location>
</feature>
<evidence type="ECO:0000256" key="10">
    <source>
        <dbReference type="HAMAP-Rule" id="MF_00595"/>
    </source>
</evidence>
<keyword evidence="7 10" id="KW-0456">Lyase</keyword>
<dbReference type="SUPFAM" id="SSF51621">
    <property type="entry name" value="Phosphoenolpyruvate/pyruvate domain"/>
    <property type="match status" value="1"/>
</dbReference>
<evidence type="ECO:0000256" key="8">
    <source>
        <dbReference type="ARBA" id="ARBA00023300"/>
    </source>
</evidence>
<dbReference type="InterPro" id="IPR018129">
    <property type="entry name" value="PEP_COase_Lys_AS"/>
</dbReference>
<keyword evidence="14" id="KW-1185">Reference proteome</keyword>
<accession>A0A926VCB1</accession>
<dbReference type="EMBL" id="JACJPW010000003">
    <property type="protein sequence ID" value="MBD2179924.1"/>
    <property type="molecule type" value="Genomic_DNA"/>
</dbReference>
<comment type="caution">
    <text evidence="13">The sequence shown here is derived from an EMBL/GenBank/DDBJ whole genome shotgun (WGS) entry which is preliminary data.</text>
</comment>
<evidence type="ECO:0000313" key="13">
    <source>
        <dbReference type="EMBL" id="MBD2179924.1"/>
    </source>
</evidence>
<dbReference type="GO" id="GO:0015977">
    <property type="term" value="P:carbon fixation"/>
    <property type="evidence" value="ECO:0007669"/>
    <property type="project" value="UniProtKB-UniRule"/>
</dbReference>
<proteinExistence type="inferred from homology"/>
<keyword evidence="6 10" id="KW-0460">Magnesium</keyword>
<comment type="cofactor">
    <cofactor evidence="1 10">
        <name>Mg(2+)</name>
        <dbReference type="ChEBI" id="CHEBI:18420"/>
    </cofactor>
</comment>
<comment type="similarity">
    <text evidence="3 10">Belongs to the PEPCase type 1 family.</text>
</comment>
<gene>
    <name evidence="10 13" type="primary">ppc</name>
    <name evidence="13" type="ORF">H6G03_02150</name>
</gene>
<reference evidence="13" key="2">
    <citation type="submission" date="2020-08" db="EMBL/GenBank/DDBJ databases">
        <authorList>
            <person name="Chen M."/>
            <person name="Teng W."/>
            <person name="Zhao L."/>
            <person name="Hu C."/>
            <person name="Zhou Y."/>
            <person name="Han B."/>
            <person name="Song L."/>
            <person name="Shu W."/>
        </authorList>
    </citation>
    <scope>NUCLEOTIDE SEQUENCE</scope>
    <source>
        <strain evidence="13">FACHB-1375</strain>
    </source>
</reference>
<evidence type="ECO:0000256" key="12">
    <source>
        <dbReference type="PROSITE-ProRule" id="PRU10112"/>
    </source>
</evidence>
<dbReference type="InterPro" id="IPR015813">
    <property type="entry name" value="Pyrv/PenolPyrv_kinase-like_dom"/>
</dbReference>
<dbReference type="RefSeq" id="WP_190461602.1">
    <property type="nucleotide sequence ID" value="NZ_JACJPW010000003.1"/>
</dbReference>
<dbReference type="GO" id="GO:0000287">
    <property type="term" value="F:magnesium ion binding"/>
    <property type="evidence" value="ECO:0007669"/>
    <property type="project" value="UniProtKB-UniRule"/>
</dbReference>
<feature type="active site" evidence="10 11">
    <location>
        <position position="195"/>
    </location>
</feature>
<evidence type="ECO:0000256" key="4">
    <source>
        <dbReference type="ARBA" id="ARBA00012305"/>
    </source>
</evidence>
<dbReference type="GO" id="GO:0005829">
    <property type="term" value="C:cytosol"/>
    <property type="evidence" value="ECO:0007669"/>
    <property type="project" value="TreeGrafter"/>
</dbReference>
<sequence length="1044" mass="119775">MSSLLQSDHQAVHLTAPSDLYLRHRLKVVEDLWESVLRSECGQELVDLLMQLRSLCSPEGQATNENEAEVSKVIESLDINAAIRAARAFALYFQLINIVEQHYEQRAQQLSLRMAPAPEPADPALQAFAKLDAEAKTAVPGGDSLERTWQETNGQKREKGTFQWLFPKLRQLNMPPQVIQRLIDNLDIRLVFTAHPTEIVRHTIRDKQRRIARILQQLDEVEQNWQTTHCSLNYSNLGEQLLVTGNSPNYGEASLLNASEVSWEATALQQELTEEIRLWWRTDELHQFKPSVLDEVDYTLHYFQEVLFEAIPQLYQRVERSLSNAFGNLRPPKHNFCKFGSWVGADRDGNPSVTPAITWQTACYQRHIVLEKYIKSVEKLIARLSLSLHWSDVLPELLESLEQNRLQMPEVYEQLSIKYRQEPYRLKLSFVKKKLENTRDRNWRLYNSEDGQLEKLKQTQPGTYYQSAPDFLAQLRLIQRNLKETGLVCRDLENLICQVEIYGFNLAHLDIRQESTRHSDTINEIAEYLQVLPRPYNQLSEQEKTEWLVSELQTRRPLIPRELPFSAQTCETIETFRILRQLQQEFGLEICQTYIISMSHDVSDLLAVLLLAKEAGLYDPSTGVGTLQVVPLFETVEDLKRAPHVMQTLFELPCYRILLAGGKSAMAKKTQVGGGTEDLQEVMLGYSDSNKDSGFLSSNWEIHKAQKALQAISERYGINLRIFHGRGGSVGRGGGPSYEAILAQPGHSINGRIKITEQGEVLASKYSWPELAIYNLENVATAVIQASLLRTGFDDIQPWNEIMEELSAKSRAHYRALIYEQPDFIDFFHSVTPIDEISQLQISSRPARRRSGKKDLSTLRAIPWVFSWTQSRFLLPAWYGVGTALQEFMNEDPQENLKLMRYFYYKWPFFRMVISKVEMTLSKVDLQIAQHYVKELSSPEDLARFEKLFEQISSEYYLTRDLVLTITDHKRLLDGDPDLQRSVQLRNGNIVPLGFLQVSLLKRLRQSKSQAASGVIDSRHSRGELLRGALLTINGIAAGMRNTG</sequence>
<evidence type="ECO:0000313" key="14">
    <source>
        <dbReference type="Proteomes" id="UP000641646"/>
    </source>
</evidence>
<dbReference type="Gene3D" id="1.20.1440.90">
    <property type="entry name" value="Phosphoenolpyruvate/pyruvate domain"/>
    <property type="match status" value="1"/>
</dbReference>
<evidence type="ECO:0000256" key="9">
    <source>
        <dbReference type="ARBA" id="ARBA00048995"/>
    </source>
</evidence>
<evidence type="ECO:0000256" key="3">
    <source>
        <dbReference type="ARBA" id="ARBA00008346"/>
    </source>
</evidence>
<dbReference type="InterPro" id="IPR033129">
    <property type="entry name" value="PEPCASE_His_AS"/>
</dbReference>
<evidence type="ECO:0000256" key="2">
    <source>
        <dbReference type="ARBA" id="ARBA00003670"/>
    </source>
</evidence>
<dbReference type="InterPro" id="IPR022805">
    <property type="entry name" value="PEP_COase_bac/pln-type"/>
</dbReference>
<comment type="catalytic activity">
    <reaction evidence="9 10">
        <text>oxaloacetate + phosphate = phosphoenolpyruvate + hydrogencarbonate</text>
        <dbReference type="Rhea" id="RHEA:28370"/>
        <dbReference type="ChEBI" id="CHEBI:16452"/>
        <dbReference type="ChEBI" id="CHEBI:17544"/>
        <dbReference type="ChEBI" id="CHEBI:43474"/>
        <dbReference type="ChEBI" id="CHEBI:58702"/>
        <dbReference type="EC" id="4.1.1.31"/>
    </reaction>
</comment>
<keyword evidence="8 10" id="KW-0120">Carbon dioxide fixation</keyword>
<dbReference type="AlphaFoldDB" id="A0A926VCB1"/>
<evidence type="ECO:0000256" key="7">
    <source>
        <dbReference type="ARBA" id="ARBA00023239"/>
    </source>
</evidence>
<dbReference type="PRINTS" id="PR00150">
    <property type="entry name" value="PEPCARBXLASE"/>
</dbReference>
<dbReference type="PROSITE" id="PS00393">
    <property type="entry name" value="PEPCASE_2"/>
    <property type="match status" value="1"/>
</dbReference>
<dbReference type="Pfam" id="PF00311">
    <property type="entry name" value="PEPcase"/>
    <property type="match status" value="1"/>
</dbReference>
<dbReference type="InterPro" id="IPR021135">
    <property type="entry name" value="PEP_COase"/>
</dbReference>
<dbReference type="Proteomes" id="UP000641646">
    <property type="component" value="Unassembled WGS sequence"/>
</dbReference>
<dbReference type="PANTHER" id="PTHR30523:SF6">
    <property type="entry name" value="PHOSPHOENOLPYRUVATE CARBOXYLASE"/>
    <property type="match status" value="1"/>
</dbReference>
<dbReference type="GO" id="GO:0006107">
    <property type="term" value="P:oxaloacetate metabolic process"/>
    <property type="evidence" value="ECO:0007669"/>
    <property type="project" value="UniProtKB-UniRule"/>
</dbReference>
<dbReference type="NCBIfam" id="NF000584">
    <property type="entry name" value="PRK00009.1"/>
    <property type="match status" value="1"/>
</dbReference>
<dbReference type="PANTHER" id="PTHR30523">
    <property type="entry name" value="PHOSPHOENOLPYRUVATE CARBOXYLASE"/>
    <property type="match status" value="1"/>
</dbReference>
<evidence type="ECO:0000256" key="5">
    <source>
        <dbReference type="ARBA" id="ARBA00022419"/>
    </source>
</evidence>
<evidence type="ECO:0000256" key="6">
    <source>
        <dbReference type="ARBA" id="ARBA00022842"/>
    </source>
</evidence>
<comment type="subunit">
    <text evidence="10">Homotetramer.</text>
</comment>
<evidence type="ECO:0000256" key="11">
    <source>
        <dbReference type="PROSITE-ProRule" id="PRU10111"/>
    </source>
</evidence>
<reference evidence="13" key="1">
    <citation type="journal article" date="2015" name="ISME J.">
        <title>Draft Genome Sequence of Streptomyces incarnatus NRRL8089, which Produces the Nucleoside Antibiotic Sinefungin.</title>
        <authorList>
            <person name="Oshima K."/>
            <person name="Hattori M."/>
            <person name="Shimizu H."/>
            <person name="Fukuda K."/>
            <person name="Nemoto M."/>
            <person name="Inagaki K."/>
            <person name="Tamura T."/>
        </authorList>
    </citation>
    <scope>NUCLEOTIDE SEQUENCE</scope>
    <source>
        <strain evidence="13">FACHB-1375</strain>
    </source>
</reference>
<organism evidence="13 14">
    <name type="scientific">Aerosakkonema funiforme FACHB-1375</name>
    <dbReference type="NCBI Taxonomy" id="2949571"/>
    <lineage>
        <taxon>Bacteria</taxon>
        <taxon>Bacillati</taxon>
        <taxon>Cyanobacteriota</taxon>
        <taxon>Cyanophyceae</taxon>
        <taxon>Oscillatoriophycideae</taxon>
        <taxon>Aerosakkonematales</taxon>
        <taxon>Aerosakkonemataceae</taxon>
        <taxon>Aerosakkonema</taxon>
    </lineage>
</organism>
<dbReference type="HAMAP" id="MF_00595">
    <property type="entry name" value="PEPcase_type1"/>
    <property type="match status" value="1"/>
</dbReference>